<evidence type="ECO:0000313" key="1">
    <source>
        <dbReference type="EMBL" id="KAK0407155.1"/>
    </source>
</evidence>
<keyword evidence="2" id="KW-1185">Reference proteome</keyword>
<comment type="caution">
    <text evidence="1">The sequence shown here is derived from an EMBL/GenBank/DDBJ whole genome shotgun (WGS) entry which is preliminary data.</text>
</comment>
<name>A0AA39HJR4_9BILA</name>
<accession>A0AA39HJR4</accession>
<dbReference type="Proteomes" id="UP001175271">
    <property type="component" value="Unassembled WGS sequence"/>
</dbReference>
<sequence>MTTKRSTLQSLMNLFGAFAPWPTMPTMYEEDARDELMEDLIECAVPVRKLTVCSVCYDDFVEIDLS</sequence>
<dbReference type="EMBL" id="JAUCMV010000004">
    <property type="protein sequence ID" value="KAK0407155.1"/>
    <property type="molecule type" value="Genomic_DNA"/>
</dbReference>
<proteinExistence type="predicted"/>
<dbReference type="AlphaFoldDB" id="A0AA39HJR4"/>
<protein>
    <submittedName>
        <fullName evidence="1">Uncharacterized protein</fullName>
    </submittedName>
</protein>
<evidence type="ECO:0000313" key="2">
    <source>
        <dbReference type="Proteomes" id="UP001175271"/>
    </source>
</evidence>
<organism evidence="1 2">
    <name type="scientific">Steinernema hermaphroditum</name>
    <dbReference type="NCBI Taxonomy" id="289476"/>
    <lineage>
        <taxon>Eukaryota</taxon>
        <taxon>Metazoa</taxon>
        <taxon>Ecdysozoa</taxon>
        <taxon>Nematoda</taxon>
        <taxon>Chromadorea</taxon>
        <taxon>Rhabditida</taxon>
        <taxon>Tylenchina</taxon>
        <taxon>Panagrolaimomorpha</taxon>
        <taxon>Strongyloidoidea</taxon>
        <taxon>Steinernematidae</taxon>
        <taxon>Steinernema</taxon>
    </lineage>
</organism>
<gene>
    <name evidence="1" type="ORF">QR680_019038</name>
</gene>
<reference evidence="1" key="1">
    <citation type="submission" date="2023-06" db="EMBL/GenBank/DDBJ databases">
        <title>Genomic analysis of the entomopathogenic nematode Steinernema hermaphroditum.</title>
        <authorList>
            <person name="Schwarz E.M."/>
            <person name="Heppert J.K."/>
            <person name="Baniya A."/>
            <person name="Schwartz H.T."/>
            <person name="Tan C.-H."/>
            <person name="Antoshechkin I."/>
            <person name="Sternberg P.W."/>
            <person name="Goodrich-Blair H."/>
            <person name="Dillman A.R."/>
        </authorList>
    </citation>
    <scope>NUCLEOTIDE SEQUENCE</scope>
    <source>
        <strain evidence="1">PS9179</strain>
        <tissue evidence="1">Whole animal</tissue>
    </source>
</reference>